<dbReference type="EMBL" id="FLUN01000001">
    <property type="protein sequence ID" value="SBV96025.1"/>
    <property type="molecule type" value="Genomic_DNA"/>
</dbReference>
<feature type="transmembrane region" description="Helical" evidence="1">
    <location>
        <begin position="43"/>
        <end position="64"/>
    </location>
</feature>
<organism evidence="2">
    <name type="scientific">uncultured Eubacteriales bacterium</name>
    <dbReference type="NCBI Taxonomy" id="172733"/>
    <lineage>
        <taxon>Bacteria</taxon>
        <taxon>Bacillati</taxon>
        <taxon>Bacillota</taxon>
        <taxon>Clostridia</taxon>
        <taxon>Eubacteriales</taxon>
        <taxon>environmental samples</taxon>
    </lineage>
</organism>
<proteinExistence type="predicted"/>
<evidence type="ECO:0000313" key="2">
    <source>
        <dbReference type="EMBL" id="SBV96025.1"/>
    </source>
</evidence>
<name>A0A212J9X8_9FIRM</name>
<dbReference type="AlphaFoldDB" id="A0A212J9X8"/>
<sequence length="555" mass="62230">MTSHDYIYEVDALCAPASLRAKIGALPNEEAPRRRHRSAPPRWLMVTAALVLVIGLGAAAPYLFPYLFTGGDLTTPPPMATEAPIISDGELTELMAARLPYTMANEEYELLFSARQNGHTLGVLRYGGQSPDPGYYQGLGNLLFTVFDDETKADVGVSKTLFGDQGELYTWTDREMHVQLLCTNYAPDNGYGAALYDFYDGELSIVTQLPDTAGLPSSYIDMLDPEMNAGFWSTHKAVINGTGLDIYRQDEAHREDIWIYDYYVPLDASTGPTAAPLSDEVLTELLAAQFPTGQPEDTWELLSKDSSSLGYTMGVLKYRWRSEYDIGLSIVMLGAFNNASHQLEGQIYYFGGNMAEQYELFPYTTGGPDPGDSYFLCISESIGATPTSLSYRAALYNFDGKSVNQVTTSPHAGLPEGMEDIFDETKNEDFWDFAHKIILSDSGFELFHRNFDYQRPDLEPQSLWLYDCYVPLTCKRPSTRVMEAARRYFEEYYTPDGSSDYPIEICEIVPNYEGGHYAQETLVYHIALGENALGERGIERYFVFDTDEKLLDVRE</sequence>
<protein>
    <submittedName>
        <fullName evidence="2">Uncharacterized protein</fullName>
    </submittedName>
</protein>
<accession>A0A212J9X8</accession>
<reference evidence="2" key="1">
    <citation type="submission" date="2016-04" db="EMBL/GenBank/DDBJ databases">
        <authorList>
            <person name="Evans L.H."/>
            <person name="Alamgir A."/>
            <person name="Owens N."/>
            <person name="Weber N.D."/>
            <person name="Virtaneva K."/>
            <person name="Barbian K."/>
            <person name="Babar A."/>
            <person name="Rosenke K."/>
        </authorList>
    </citation>
    <scope>NUCLEOTIDE SEQUENCE</scope>
    <source>
        <strain evidence="2">86</strain>
    </source>
</reference>
<evidence type="ECO:0000256" key="1">
    <source>
        <dbReference type="SAM" id="Phobius"/>
    </source>
</evidence>
<keyword evidence="1" id="KW-0812">Transmembrane</keyword>
<keyword evidence="1" id="KW-1133">Transmembrane helix</keyword>
<keyword evidence="1" id="KW-0472">Membrane</keyword>
<gene>
    <name evidence="2" type="ORF">KL86CLO1_10722</name>
</gene>